<dbReference type="EMBL" id="JACDTQ010003231">
    <property type="protein sequence ID" value="KAF5914545.1"/>
    <property type="molecule type" value="Genomic_DNA"/>
</dbReference>
<evidence type="ECO:0008006" key="4">
    <source>
        <dbReference type="Google" id="ProtNLM"/>
    </source>
</evidence>
<dbReference type="InterPro" id="IPR039586">
    <property type="entry name" value="CFAP46"/>
</dbReference>
<feature type="region of interest" description="Disordered" evidence="1">
    <location>
        <begin position="472"/>
        <end position="509"/>
    </location>
</feature>
<gene>
    <name evidence="2" type="ORF">HPG69_010817</name>
</gene>
<dbReference type="Proteomes" id="UP000551758">
    <property type="component" value="Unassembled WGS sequence"/>
</dbReference>
<proteinExistence type="predicted"/>
<keyword evidence="3" id="KW-1185">Reference proteome</keyword>
<feature type="compositionally biased region" description="Basic and acidic residues" evidence="1">
    <location>
        <begin position="1448"/>
        <end position="1458"/>
    </location>
</feature>
<protein>
    <recommendedName>
        <fullName evidence="4">Cilia- and flagella-associated protein 46</fullName>
    </recommendedName>
</protein>
<feature type="region of interest" description="Disordered" evidence="1">
    <location>
        <begin position="1073"/>
        <end position="1098"/>
    </location>
</feature>
<dbReference type="PANTHER" id="PTHR15977">
    <property type="entry name" value="CILIA- AND FLAGELLA-ASSOCIATED PROTEIN 46"/>
    <property type="match status" value="1"/>
</dbReference>
<feature type="compositionally biased region" description="Basic and acidic residues" evidence="1">
    <location>
        <begin position="474"/>
        <end position="497"/>
    </location>
</feature>
<accession>A0A7J7EFH7</accession>
<dbReference type="GO" id="GO:0060294">
    <property type="term" value="P:cilium movement involved in cell motility"/>
    <property type="evidence" value="ECO:0007669"/>
    <property type="project" value="InterPro"/>
</dbReference>
<reference evidence="2 3" key="1">
    <citation type="journal article" date="2020" name="Mol. Biol. Evol.">
        <title>Interspecific Gene Flow and the Evolution of Specialization in Black and White Rhinoceros.</title>
        <authorList>
            <person name="Moodley Y."/>
            <person name="Westbury M.V."/>
            <person name="Russo I.M."/>
            <person name="Gopalakrishnan S."/>
            <person name="Rakotoarivelo A."/>
            <person name="Olsen R.A."/>
            <person name="Prost S."/>
            <person name="Tunstall T."/>
            <person name="Ryder O.A."/>
            <person name="Dalen L."/>
            <person name="Bruford M.W."/>
        </authorList>
    </citation>
    <scope>NUCLEOTIDE SEQUENCE [LARGE SCALE GENOMIC DNA]</scope>
    <source>
        <strain evidence="2">SBR-YM</strain>
        <tissue evidence="2">Skin</tissue>
    </source>
</reference>
<dbReference type="GO" id="GO:0035082">
    <property type="term" value="P:axoneme assembly"/>
    <property type="evidence" value="ECO:0007669"/>
    <property type="project" value="InterPro"/>
</dbReference>
<evidence type="ECO:0000313" key="3">
    <source>
        <dbReference type="Proteomes" id="UP000551758"/>
    </source>
</evidence>
<sequence>MGSAVVGGRPTRLVLLACGCTRHPAKKSLKTSGYDSLMVLRVDWTQPVSSGSGTCMRLLWRSPAHSHGPASPGSLAFLRGPLLPAERARMEEARLVAEMLSTVACTQGRSVLENLRGRKRLRLPATRAFLESMRFGGIAGSSALVMLAARHYWNAWLPLLSSAGNRKKCRSALRRIISIINKTEAEARKQEKGKMLLLHQWPTADFQSGGTTEGCFLPGAEDDLTLRAALYGLLFHCHADHADWEGGLKVLDEAVQVLPRTAHRLLIFKHMVIVKAKLGQNFTMEIQKFKDESEDYVAHMWHRLALNSKNVFGELTCYHNAIHVLQKPESEWQKVDYIMEFSEWLYYKQFPINDVIFHLKWAIDILLMMKPARDTPELAEEHAPPEAAPESPLSEDMGTASLERLHSVRQLESLARAHILLALMVSQSATSYQDYCLMAYAFLRRIWQVSLLTAGKSISESKIPAAASSHLLLTKREKEKEKERSNDKDAEKGRDQKQCQTPVPRKQPEDLPASIEEWASYSCPEEVISVFKQDKSDFTINTSSIQKPTYSLYYLDHLVKALQKMSLYELTIPVLQLGVLIAASVVESKSLKDLYHLRLALVCSELKLREAAAYHEEVVGQTYLGETEQASCRKEISLRKEKNKESLLEESLPALNEPVPPVQQAELKPLIAKDEILKINGEAGRGLEGTSFPQLWTLKAEVLLEMDLYQPARLLLSEAYLAFQELEDPCAESRCLHLLAQLANKEKNYGQARKMIEKAQLLGGSEEFWYSSTLTLADTLLSVESEGREVVVCQLFQKLIGAFKVLKKERPNRTPILEFMTTDLEARCVSLRVKASQEPVEGEPSERLLLLNKMDACLLEIEKKFISCGYQENCVDIKLERAKMKRLCAENEKDEERKTAYYLAAYGLAQRAVAEEEERFRRIQGLLSLQGVQKANTPLMRKLAYLKLSLAEASLDSLRLAQEGALQRQLEQGPTDRLLASYLQSTSDYTSTGWQWFTLKRTLAHIALAQLGSLPPLCVGCVEIRARLLGLAGKALHLLAVHTDPVRPALYWEESLSAGAELSKGLEIIQEDGDSEEHSSDLPAFRAAPEEHSRKGSDLKRRMALARRYLAQASEVLLQCLQVALGSSLLDVAAAASLEMVECIGALDPAAACQFLALSQSCAASAMMRDVLLTATANTSSSQLAALLQLEHRLRRQERTSTSLFASVEQRLAAVSKAWQNLCVTEQHFNLLNEIPPAVRILILHHSRDRTHLYGAAYERPKVIPAAKGKGRSPRPGTGTAAVSVSAGSCKVARVAVSPATFSCLLASAQQFREQAQAEVYSEDVALSPGLEAEREGCLLQRLSDVLETMEEYLRPLLSLLSCPEARTQVPTIVADLGKLKSKDKERKPSLPQVQPEAADIVLIVDRDLLELPLEGLSVLNEGMVSSVSREFSLQMLCNRLQEEETEGNVKKTEGRGKELKKRSPGKKGGKSTQTTSRVSFDALPPETPEFMVLFLLNQGPVIVDPYEEAQGIGTLTPVSVTREILERYRDTFTAKWKGHLGNTHFPRVPDDGPAGPDSVLREHAAADGGLGEQEDNALRASVLWESEWAWAPRAYPAALQASPEASRDLLTVGRPVGRAVRLLQTMGASEMVHHDESPRTSKDKLMCLQPQPHSERLPVTLNLVLYGLPHLAIS</sequence>
<evidence type="ECO:0000256" key="1">
    <source>
        <dbReference type="SAM" id="MobiDB-lite"/>
    </source>
</evidence>
<organism evidence="2 3">
    <name type="scientific">Diceros bicornis minor</name>
    <name type="common">South-central black rhinoceros</name>
    <dbReference type="NCBI Taxonomy" id="77932"/>
    <lineage>
        <taxon>Eukaryota</taxon>
        <taxon>Metazoa</taxon>
        <taxon>Chordata</taxon>
        <taxon>Craniata</taxon>
        <taxon>Vertebrata</taxon>
        <taxon>Euteleostomi</taxon>
        <taxon>Mammalia</taxon>
        <taxon>Eutheria</taxon>
        <taxon>Laurasiatheria</taxon>
        <taxon>Perissodactyla</taxon>
        <taxon>Rhinocerotidae</taxon>
        <taxon>Diceros</taxon>
    </lineage>
</organism>
<comment type="caution">
    <text evidence="2">The sequence shown here is derived from an EMBL/GenBank/DDBJ whole genome shotgun (WGS) entry which is preliminary data.</text>
</comment>
<dbReference type="PANTHER" id="PTHR15977:SF15">
    <property type="entry name" value="CILIA- AND FLAGELLA-ASSOCIATED PROTEIN 46"/>
    <property type="match status" value="1"/>
</dbReference>
<name>A0A7J7EFH7_DICBM</name>
<feature type="compositionally biased region" description="Basic residues" evidence="1">
    <location>
        <begin position="1459"/>
        <end position="1470"/>
    </location>
</feature>
<feature type="compositionally biased region" description="Basic and acidic residues" evidence="1">
    <location>
        <begin position="1088"/>
        <end position="1098"/>
    </location>
</feature>
<feature type="region of interest" description="Disordered" evidence="1">
    <location>
        <begin position="1444"/>
        <end position="1483"/>
    </location>
</feature>
<evidence type="ECO:0000313" key="2">
    <source>
        <dbReference type="EMBL" id="KAF5914545.1"/>
    </source>
</evidence>